<dbReference type="Pfam" id="PF17836">
    <property type="entry name" value="PglD_N"/>
    <property type="match status" value="1"/>
</dbReference>
<name>A0A3E3K551_9FIRM</name>
<gene>
    <name evidence="2" type="ORF">DW016_05620</name>
</gene>
<dbReference type="OrthoDB" id="9801456at2"/>
<comment type="caution">
    <text evidence="2">The sequence shown here is derived from an EMBL/GenBank/DDBJ whole genome shotgun (WGS) entry which is preliminary data.</text>
</comment>
<dbReference type="Gene3D" id="3.40.50.20">
    <property type="match status" value="1"/>
</dbReference>
<keyword evidence="3" id="KW-1185">Reference proteome</keyword>
<dbReference type="Gene3D" id="2.160.10.10">
    <property type="entry name" value="Hexapeptide repeat proteins"/>
    <property type="match status" value="1"/>
</dbReference>
<accession>A0A3E3K551</accession>
<evidence type="ECO:0000313" key="3">
    <source>
        <dbReference type="Proteomes" id="UP000261080"/>
    </source>
</evidence>
<dbReference type="EMBL" id="QVLX01000002">
    <property type="protein sequence ID" value="RGE88979.1"/>
    <property type="molecule type" value="Genomic_DNA"/>
</dbReference>
<proteinExistence type="predicted"/>
<organism evidence="2 3">
    <name type="scientific">Sellimonas intestinalis</name>
    <dbReference type="NCBI Taxonomy" id="1653434"/>
    <lineage>
        <taxon>Bacteria</taxon>
        <taxon>Bacillati</taxon>
        <taxon>Bacillota</taxon>
        <taxon>Clostridia</taxon>
        <taxon>Lachnospirales</taxon>
        <taxon>Lachnospiraceae</taxon>
        <taxon>Sellimonas</taxon>
    </lineage>
</organism>
<dbReference type="InterPro" id="IPR041561">
    <property type="entry name" value="PglD_N"/>
</dbReference>
<reference evidence="2 3" key="1">
    <citation type="submission" date="2018-08" db="EMBL/GenBank/DDBJ databases">
        <title>A genome reference for cultivated species of the human gut microbiota.</title>
        <authorList>
            <person name="Zou Y."/>
            <person name="Xue W."/>
            <person name="Luo G."/>
        </authorList>
    </citation>
    <scope>NUCLEOTIDE SEQUENCE [LARGE SCALE GENOMIC DNA]</scope>
    <source>
        <strain evidence="2 3">AF37-2AT</strain>
    </source>
</reference>
<dbReference type="SUPFAM" id="SSF51161">
    <property type="entry name" value="Trimeric LpxA-like enzymes"/>
    <property type="match status" value="1"/>
</dbReference>
<evidence type="ECO:0000259" key="1">
    <source>
        <dbReference type="Pfam" id="PF17836"/>
    </source>
</evidence>
<dbReference type="InterPro" id="IPR011004">
    <property type="entry name" value="Trimer_LpxA-like_sf"/>
</dbReference>
<dbReference type="PANTHER" id="PTHR43300">
    <property type="entry name" value="ACETYLTRANSFERASE"/>
    <property type="match status" value="1"/>
</dbReference>
<sequence>MRRSLFLCKKVRSEGRKMENLLILGAGGHGHVVAETARAMTDAEGKPIYDKIRFLDDLKPEAIGKLSEMPLFKKEYQEVFPAVGSYEQRLEMYTKAKRFGFTVPVLIHPEAYVSPSATIGEGTVILPKAVVHTGANIGKACILSIGSLTDHDCVLEDGVHLDCGAIIKGSRIPEGERIPCGVVIEKQKRR</sequence>
<protein>
    <recommendedName>
        <fullName evidence="1">PglD N-terminal domain-containing protein</fullName>
    </recommendedName>
</protein>
<dbReference type="InterPro" id="IPR050179">
    <property type="entry name" value="Trans_hexapeptide_repeat"/>
</dbReference>
<evidence type="ECO:0000313" key="2">
    <source>
        <dbReference type="EMBL" id="RGE88979.1"/>
    </source>
</evidence>
<dbReference type="AlphaFoldDB" id="A0A3E3K551"/>
<dbReference type="Proteomes" id="UP000261080">
    <property type="component" value="Unassembled WGS sequence"/>
</dbReference>
<dbReference type="PANTHER" id="PTHR43300:SF7">
    <property type="entry name" value="UDP-N-ACETYLBACILLOSAMINE N-ACETYLTRANSFERASE"/>
    <property type="match status" value="1"/>
</dbReference>
<feature type="domain" description="PglD N-terminal" evidence="1">
    <location>
        <begin position="20"/>
        <end position="95"/>
    </location>
</feature>